<evidence type="ECO:0000313" key="5">
    <source>
        <dbReference type="EMBL" id="MEN3749464.1"/>
    </source>
</evidence>
<feature type="transmembrane region" description="Helical" evidence="1">
    <location>
        <begin position="421"/>
        <end position="441"/>
    </location>
</feature>
<sequence length="1153" mass="124202">MRVLKNWWFVTITCALLVALLLALGLPLFVAFLRPLWIRITCVLVVAAIWGLFAYLRYRKAKKAADALAAEIAPDPGDEESRALGERMRSAVAQLKSASGKRRNYLYTRPWYVIIGPPGAGKTTALLNSGLRFPFGDSAVRGVGGTRNLDFWFADEAVLVDTAGRYTTQDSDQHVDSRGWTSFLSLLRKHRPLQPVNGVIIAIGVDELLGSDCARIDANAAAVRRRLSELRKTLEISAPVYLLLTKADLLAGFVEYFEDLDVEGRRAVLGHSFAHGEGRPTSEMAARAFDASAQAVADRQAKRLFEEVDPLRRALLLGFPAQLQSLRSRLVRFVDGAFTAGEDANGILRGFYFTSGVQQGAPLDRILAGMADIYDRPVESAGRAGSGRAYFLNRLLGDVMFGESGLVSMDRAARVRQRTRLIGGLTAIGLAVLAVFALWGVSFANNRSFQADLLARIEVARGQLREAGIDMKQVRASDGDLRAALPALDTLRTLPRGYTARKQGGPPLMWTFGLYQSSLSQEAEESYREGLRRVMLPRLMLRLEDYMRGHAGDAMALYDPLKVYLMLGQQGPMDAKLVQRWITTDWATEVYPGADSASERGRLAQHLAALLEDRNLASVWANRKPPLDGALVASARGAIGTLSLADRAYAVMKQKAVTAGADWEAANVLSQGDALAFANRDKVLSVRVPYFFTREGFEKSYTLGLATVQEDLKRDLWVMGGDAETGGVREEMSNIRPGVAGLYAKDYIAAWEGVIAAMKPGDYFRDAAAFGAVTKSPSPLKRVLMELRKNTSFKGGARAIGNRMVQDRINRSRVGRYARDATDGRAAGLDAGSEISSYFQPIHDYVGDGRSTAPIDEFVAALKEAGQAVMAARSVGGGGGSDATQAQMATAMASVKAAAAGAPPQLQGFVKAATGGGSDAQLSAAKGAVSEAYAQSVLPACQEVAQERFPFFGAADADAPAVEMLRVFGMGGTIDAFVQQRLKPLIDTSGPVWRWKSDDPVAAALDPSTPEQFAKAAQIRDLLAGGLPIKVSVSSFGSGVSAVEVSSGGSSYKFDAATNTPRPLLWSVSGGLPQASVVLFQADGKELRRFEAEGPWALFRLMGKADKENAGAQAIRARFGEGGLSVTLAVQLPSQHNPFSRGDLWSFRCPSAL</sequence>
<keyword evidence="1" id="KW-1133">Transmembrane helix</keyword>
<gene>
    <name evidence="5" type="primary">tssM</name>
    <name evidence="5" type="ORF">TPR58_19975</name>
</gene>
<dbReference type="InterPro" id="IPR027417">
    <property type="entry name" value="P-loop_NTPase"/>
</dbReference>
<dbReference type="SUPFAM" id="SSF52540">
    <property type="entry name" value="P-loop containing nucleoside triphosphate hydrolases"/>
    <property type="match status" value="1"/>
</dbReference>
<feature type="domain" description="Type VI secretion system component TssM1 N-terminal" evidence="4">
    <location>
        <begin position="174"/>
        <end position="426"/>
    </location>
</feature>
<feature type="transmembrane region" description="Helical" evidence="1">
    <location>
        <begin position="7"/>
        <end position="30"/>
    </location>
</feature>
<dbReference type="Proteomes" id="UP001427805">
    <property type="component" value="Unassembled WGS sequence"/>
</dbReference>
<dbReference type="InterPro" id="IPR017731">
    <property type="entry name" value="TssM1-like"/>
</dbReference>
<evidence type="ECO:0000313" key="6">
    <source>
        <dbReference type="Proteomes" id="UP001427805"/>
    </source>
</evidence>
<dbReference type="RefSeq" id="WP_346248511.1">
    <property type="nucleotide sequence ID" value="NZ_JBDIZK010000014.1"/>
</dbReference>
<dbReference type="EMBL" id="JBDIZK010000014">
    <property type="protein sequence ID" value="MEN3749464.1"/>
    <property type="molecule type" value="Genomic_DNA"/>
</dbReference>
<evidence type="ECO:0000259" key="3">
    <source>
        <dbReference type="Pfam" id="PF06761"/>
    </source>
</evidence>
<evidence type="ECO:0000259" key="2">
    <source>
        <dbReference type="Pfam" id="PF06744"/>
    </source>
</evidence>
<evidence type="ECO:0000256" key="1">
    <source>
        <dbReference type="SAM" id="Phobius"/>
    </source>
</evidence>
<dbReference type="InterPro" id="IPR009612">
    <property type="entry name" value="IcmF-rel"/>
</dbReference>
<organism evidence="5 6">
    <name type="scientific">Sphingomonas rustica</name>
    <dbReference type="NCBI Taxonomy" id="3103142"/>
    <lineage>
        <taxon>Bacteria</taxon>
        <taxon>Pseudomonadati</taxon>
        <taxon>Pseudomonadota</taxon>
        <taxon>Alphaproteobacteria</taxon>
        <taxon>Sphingomonadales</taxon>
        <taxon>Sphingomonadaceae</taxon>
        <taxon>Sphingomonas</taxon>
    </lineage>
</organism>
<dbReference type="PANTHER" id="PTHR36153:SF1">
    <property type="entry name" value="TYPE VI SECRETION SYSTEM COMPONENT TSSM1"/>
    <property type="match status" value="1"/>
</dbReference>
<keyword evidence="1" id="KW-0812">Transmembrane</keyword>
<dbReference type="Pfam" id="PF06761">
    <property type="entry name" value="IcmF-related"/>
    <property type="match status" value="1"/>
</dbReference>
<comment type="caution">
    <text evidence="5">The sequence shown here is derived from an EMBL/GenBank/DDBJ whole genome shotgun (WGS) entry which is preliminary data.</text>
</comment>
<protein>
    <submittedName>
        <fullName evidence="5">Type VI secretion system membrane subunit TssM</fullName>
    </submittedName>
</protein>
<keyword evidence="1" id="KW-0472">Membrane</keyword>
<feature type="domain" description="Type VI secretion system IcmF C-terminal" evidence="2">
    <location>
        <begin position="1031"/>
        <end position="1132"/>
    </location>
</feature>
<evidence type="ECO:0000259" key="4">
    <source>
        <dbReference type="Pfam" id="PF14331"/>
    </source>
</evidence>
<name>A0ABV0BD62_9SPHN</name>
<feature type="transmembrane region" description="Helical" evidence="1">
    <location>
        <begin position="36"/>
        <end position="56"/>
    </location>
</feature>
<dbReference type="NCBIfam" id="TIGR03348">
    <property type="entry name" value="VI_IcmF"/>
    <property type="match status" value="1"/>
</dbReference>
<dbReference type="PANTHER" id="PTHR36153">
    <property type="entry name" value="INNER MEMBRANE PROTEIN-RELATED"/>
    <property type="match status" value="1"/>
</dbReference>
<proteinExistence type="predicted"/>
<dbReference type="Pfam" id="PF14331">
    <property type="entry name" value="IcmF-related_N"/>
    <property type="match status" value="1"/>
</dbReference>
<dbReference type="InterPro" id="IPR053156">
    <property type="entry name" value="T6SS_TssM-like"/>
</dbReference>
<keyword evidence="6" id="KW-1185">Reference proteome</keyword>
<dbReference type="CDD" id="cd00882">
    <property type="entry name" value="Ras_like_GTPase"/>
    <property type="match status" value="1"/>
</dbReference>
<feature type="domain" description="IcmF-related" evidence="3">
    <location>
        <begin position="485"/>
        <end position="792"/>
    </location>
</feature>
<dbReference type="Pfam" id="PF06744">
    <property type="entry name" value="IcmF_C"/>
    <property type="match status" value="1"/>
</dbReference>
<accession>A0ABV0BD62</accession>
<reference evidence="5 6" key="1">
    <citation type="submission" date="2024-05" db="EMBL/GenBank/DDBJ databases">
        <title>Sphingomonas sp. HF-S3 16S ribosomal RNA gene Genome sequencing and assembly.</title>
        <authorList>
            <person name="Lee H."/>
        </authorList>
    </citation>
    <scope>NUCLEOTIDE SEQUENCE [LARGE SCALE GENOMIC DNA]</scope>
    <source>
        <strain evidence="5 6">HF-S3</strain>
    </source>
</reference>
<dbReference type="InterPro" id="IPR010623">
    <property type="entry name" value="IcmF_C"/>
</dbReference>
<dbReference type="InterPro" id="IPR025743">
    <property type="entry name" value="TssM1_N"/>
</dbReference>